<dbReference type="Proteomes" id="UP001595900">
    <property type="component" value="Unassembled WGS sequence"/>
</dbReference>
<dbReference type="EMBL" id="JBHSCN010000022">
    <property type="protein sequence ID" value="MFC4245232.1"/>
    <property type="molecule type" value="Genomic_DNA"/>
</dbReference>
<keyword evidence="1" id="KW-0812">Transmembrane</keyword>
<organism evidence="2 3">
    <name type="scientific">Gryllotalpicola reticulitermitis</name>
    <dbReference type="NCBI Taxonomy" id="1184153"/>
    <lineage>
        <taxon>Bacteria</taxon>
        <taxon>Bacillati</taxon>
        <taxon>Actinomycetota</taxon>
        <taxon>Actinomycetes</taxon>
        <taxon>Micrococcales</taxon>
        <taxon>Microbacteriaceae</taxon>
        <taxon>Gryllotalpicola</taxon>
    </lineage>
</organism>
<gene>
    <name evidence="2" type="ORF">ACFOYW_17825</name>
</gene>
<keyword evidence="1" id="KW-0472">Membrane</keyword>
<reference evidence="3" key="1">
    <citation type="journal article" date="2019" name="Int. J. Syst. Evol. Microbiol.">
        <title>The Global Catalogue of Microorganisms (GCM) 10K type strain sequencing project: providing services to taxonomists for standard genome sequencing and annotation.</title>
        <authorList>
            <consortium name="The Broad Institute Genomics Platform"/>
            <consortium name="The Broad Institute Genome Sequencing Center for Infectious Disease"/>
            <person name="Wu L."/>
            <person name="Ma J."/>
        </authorList>
    </citation>
    <scope>NUCLEOTIDE SEQUENCE [LARGE SCALE GENOMIC DNA]</scope>
    <source>
        <strain evidence="3">CGMCC 1.10363</strain>
    </source>
</reference>
<feature type="transmembrane region" description="Helical" evidence="1">
    <location>
        <begin position="7"/>
        <end position="25"/>
    </location>
</feature>
<feature type="transmembrane region" description="Helical" evidence="1">
    <location>
        <begin position="31"/>
        <end position="50"/>
    </location>
</feature>
<keyword evidence="3" id="KW-1185">Reference proteome</keyword>
<evidence type="ECO:0000313" key="2">
    <source>
        <dbReference type="EMBL" id="MFC4245232.1"/>
    </source>
</evidence>
<protein>
    <submittedName>
        <fullName evidence="2">Uncharacterized protein</fullName>
    </submittedName>
</protein>
<name>A0ABV8QCM4_9MICO</name>
<dbReference type="RefSeq" id="WP_390232199.1">
    <property type="nucleotide sequence ID" value="NZ_JBHSCN010000022.1"/>
</dbReference>
<proteinExistence type="predicted"/>
<evidence type="ECO:0000256" key="1">
    <source>
        <dbReference type="SAM" id="Phobius"/>
    </source>
</evidence>
<evidence type="ECO:0000313" key="3">
    <source>
        <dbReference type="Proteomes" id="UP001595900"/>
    </source>
</evidence>
<comment type="caution">
    <text evidence="2">The sequence shown here is derived from an EMBL/GenBank/DDBJ whole genome shotgun (WGS) entry which is preliminary data.</text>
</comment>
<accession>A0ABV8QCM4</accession>
<sequence length="142" mass="15263">MFALNSVTVTVLSLVVTFVFIFIHLTPLVVVFGIVTLIAMWGIIAGFVMARRKQGREARAGYCSTMASADEIAPRVVQVDPYTGVVIREPGAAPIADNDKWVAARKLAVAWVAEQLAAGRTLALPQGWPDITKAPSRKVKSG</sequence>
<keyword evidence="1" id="KW-1133">Transmembrane helix</keyword>